<name>A0A6F8T380_9GAMM</name>
<dbReference type="KEGG" id="lant:TUM19329_12190"/>
<keyword evidence="2" id="KW-1185">Reference proteome</keyword>
<dbReference type="Proteomes" id="UP000502894">
    <property type="component" value="Chromosome"/>
</dbReference>
<dbReference type="AlphaFoldDB" id="A0A6F8T380"/>
<sequence>MHINPKADAEDKKSITKNISYPGYCQIEIINNSFTDVTVFGTYEDGSSLAFDIYSFDAPHYISLFYNFYCHSQMYITVQSPYYTLYSGWTNVNSTIRILPYLKNQAKAELSTR</sequence>
<dbReference type="EMBL" id="AP022839">
    <property type="protein sequence ID" value="BCA94858.1"/>
    <property type="molecule type" value="Genomic_DNA"/>
</dbReference>
<evidence type="ECO:0000313" key="1">
    <source>
        <dbReference type="EMBL" id="BCA94858.1"/>
    </source>
</evidence>
<evidence type="ECO:0000313" key="2">
    <source>
        <dbReference type="Proteomes" id="UP000502894"/>
    </source>
</evidence>
<proteinExistence type="predicted"/>
<protein>
    <submittedName>
        <fullName evidence="1">Uncharacterized protein</fullName>
    </submittedName>
</protein>
<gene>
    <name evidence="1" type="ORF">TUM19329_12190</name>
</gene>
<organism evidence="1 2">
    <name type="scientific">Legionella antarctica</name>
    <dbReference type="NCBI Taxonomy" id="2708020"/>
    <lineage>
        <taxon>Bacteria</taxon>
        <taxon>Pseudomonadati</taxon>
        <taxon>Pseudomonadota</taxon>
        <taxon>Gammaproteobacteria</taxon>
        <taxon>Legionellales</taxon>
        <taxon>Legionellaceae</taxon>
        <taxon>Legionella</taxon>
    </lineage>
</organism>
<accession>A0A6F8T380</accession>
<reference evidence="1" key="1">
    <citation type="journal article" date="2020" name="Microbiol. Resour. Announc.">
        <title>Complete Genome Sequence of Novel Psychrotolerant Legionella Strain TUM19329, Isolated from Antarctic Lake Sediment.</title>
        <authorList>
            <person name="Shimada S."/>
            <person name="Nakai R."/>
            <person name="Aoki K."/>
            <person name="Shimoeda N."/>
            <person name="Ohno G."/>
            <person name="Miyazaki Y."/>
            <person name="Kudoh S."/>
            <person name="Imura S."/>
            <person name="Watanabe K."/>
            <person name="Ishii Y."/>
            <person name="Tateda K."/>
        </authorList>
    </citation>
    <scope>NUCLEOTIDE SEQUENCE [LARGE SCALE GENOMIC DNA]</scope>
    <source>
        <strain evidence="1">TUM19329</strain>
    </source>
</reference>